<dbReference type="AlphaFoldDB" id="Q144J3"/>
<evidence type="ECO:0000256" key="1">
    <source>
        <dbReference type="SAM" id="MobiDB-lite"/>
    </source>
</evidence>
<name>Q144J3_PARXL</name>
<reference evidence="2 3" key="1">
    <citation type="journal article" date="2006" name="Proc. Natl. Acad. Sci. U.S.A.">
        <title>Burkholderia xenovorans LB400 harbors a multi-replicon, 9.73-Mbp genome shaped for versatility.</title>
        <authorList>
            <person name="Chain P.S."/>
            <person name="Denef V.J."/>
            <person name="Konstantinidis K.T."/>
            <person name="Vergez L.M."/>
            <person name="Agullo L."/>
            <person name="Reyes V.L."/>
            <person name="Hauser L."/>
            <person name="Cordova M."/>
            <person name="Gomez L."/>
            <person name="Gonzalez M."/>
            <person name="Land M."/>
            <person name="Lao V."/>
            <person name="Larimer F."/>
            <person name="LiPuma J.J."/>
            <person name="Mahenthiralingam E."/>
            <person name="Malfatti S.A."/>
            <person name="Marx C.J."/>
            <person name="Parnell J.J."/>
            <person name="Ramette A."/>
            <person name="Richardson P."/>
            <person name="Seeger M."/>
            <person name="Smith D."/>
            <person name="Spilker T."/>
            <person name="Sul W.J."/>
            <person name="Tsoi T.V."/>
            <person name="Ulrich L.E."/>
            <person name="Zhulin I.B."/>
            <person name="Tiedje J.M."/>
        </authorList>
    </citation>
    <scope>NUCLEOTIDE SEQUENCE [LARGE SCALE GENOMIC DNA]</scope>
    <source>
        <strain evidence="2 3">LB400</strain>
    </source>
</reference>
<organism evidence="2 3">
    <name type="scientific">Paraburkholderia xenovorans (strain LB400)</name>
    <dbReference type="NCBI Taxonomy" id="266265"/>
    <lineage>
        <taxon>Bacteria</taxon>
        <taxon>Pseudomonadati</taxon>
        <taxon>Pseudomonadota</taxon>
        <taxon>Betaproteobacteria</taxon>
        <taxon>Burkholderiales</taxon>
        <taxon>Burkholderiaceae</taxon>
        <taxon>Paraburkholderia</taxon>
    </lineage>
</organism>
<protein>
    <submittedName>
        <fullName evidence="2">Uncharacterized protein</fullName>
    </submittedName>
</protein>
<dbReference type="EMBL" id="CP000270">
    <property type="protein sequence ID" value="ABE29246.1"/>
    <property type="molecule type" value="Genomic_DNA"/>
</dbReference>
<evidence type="ECO:0000313" key="3">
    <source>
        <dbReference type="Proteomes" id="UP000001817"/>
    </source>
</evidence>
<keyword evidence="3" id="KW-1185">Reference proteome</keyword>
<dbReference type="STRING" id="266265.Bxe_A3744"/>
<feature type="region of interest" description="Disordered" evidence="1">
    <location>
        <begin position="62"/>
        <end position="108"/>
    </location>
</feature>
<dbReference type="Proteomes" id="UP000001817">
    <property type="component" value="Chromosome 1"/>
</dbReference>
<evidence type="ECO:0000313" key="2">
    <source>
        <dbReference type="EMBL" id="ABE29246.1"/>
    </source>
</evidence>
<dbReference type="KEGG" id="bxe:Bxe_A3744"/>
<accession>Q144J3</accession>
<sequence length="133" mass="15063">MTWSMPHRHRPAFSGAASALPFECAVYRAARATGKEVCRRWLDAIETQSEVKLERPTLHAAWTGTAVRSSQRRKKGRRRDSRKTGTKTHSAKGARTVSREPTRSVRANGFADRPIAKYGRLWQCKIDALWTQA</sequence>
<gene>
    <name evidence="2" type="ORF">Bxe_A3744</name>
</gene>
<feature type="compositionally biased region" description="Basic residues" evidence="1">
    <location>
        <begin position="70"/>
        <end position="92"/>
    </location>
</feature>
<proteinExistence type="predicted"/>